<dbReference type="Pfam" id="PF13177">
    <property type="entry name" value="DNA_pol3_delta2"/>
    <property type="match status" value="1"/>
</dbReference>
<dbReference type="InterPro" id="IPR050238">
    <property type="entry name" value="DNA_Rep/Repair_Clamp_Loader"/>
</dbReference>
<dbReference type="InterPro" id="IPR004622">
    <property type="entry name" value="DNA_pol_HolB"/>
</dbReference>
<dbReference type="EMBL" id="BAABLF010000005">
    <property type="protein sequence ID" value="GAA5187826.1"/>
    <property type="molecule type" value="Genomic_DNA"/>
</dbReference>
<comment type="caution">
    <text evidence="4">The sequence shown here is derived from an EMBL/GenBank/DDBJ whole genome shotgun (WGS) entry which is preliminary data.</text>
</comment>
<dbReference type="Gene3D" id="3.40.50.300">
    <property type="entry name" value="P-loop containing nucleotide triphosphate hydrolases"/>
    <property type="match status" value="1"/>
</dbReference>
<dbReference type="PANTHER" id="PTHR11669:SF8">
    <property type="entry name" value="DNA POLYMERASE III SUBUNIT DELTA"/>
    <property type="match status" value="1"/>
</dbReference>
<gene>
    <name evidence="4" type="primary">holB</name>
    <name evidence="4" type="ORF">GCM10025772_06350</name>
</gene>
<evidence type="ECO:0000256" key="2">
    <source>
        <dbReference type="ARBA" id="ARBA00022932"/>
    </source>
</evidence>
<organism evidence="4 5">
    <name type="scientific">Ferrimonas gelatinilytica</name>
    <dbReference type="NCBI Taxonomy" id="1255257"/>
    <lineage>
        <taxon>Bacteria</taxon>
        <taxon>Pseudomonadati</taxon>
        <taxon>Pseudomonadota</taxon>
        <taxon>Gammaproteobacteria</taxon>
        <taxon>Alteromonadales</taxon>
        <taxon>Ferrimonadaceae</taxon>
        <taxon>Ferrimonas</taxon>
    </lineage>
</organism>
<keyword evidence="2" id="KW-0808">Transferase</keyword>
<keyword evidence="2" id="KW-0239">DNA-directed DNA polymerase</keyword>
<keyword evidence="5" id="KW-1185">Reference proteome</keyword>
<dbReference type="InterPro" id="IPR027417">
    <property type="entry name" value="P-loop_NTPase"/>
</dbReference>
<protein>
    <recommendedName>
        <fullName evidence="1">DNA-directed DNA polymerase</fullName>
        <ecNumber evidence="1">2.7.7.7</ecNumber>
    </recommendedName>
</protein>
<comment type="catalytic activity">
    <reaction evidence="3">
        <text>DNA(n) + a 2'-deoxyribonucleoside 5'-triphosphate = DNA(n+1) + diphosphate</text>
        <dbReference type="Rhea" id="RHEA:22508"/>
        <dbReference type="Rhea" id="RHEA-COMP:17339"/>
        <dbReference type="Rhea" id="RHEA-COMP:17340"/>
        <dbReference type="ChEBI" id="CHEBI:33019"/>
        <dbReference type="ChEBI" id="CHEBI:61560"/>
        <dbReference type="ChEBI" id="CHEBI:173112"/>
        <dbReference type="EC" id="2.7.7.7"/>
    </reaction>
</comment>
<keyword evidence="2" id="KW-0548">Nucleotidyltransferase</keyword>
<proteinExistence type="predicted"/>
<sequence>MSFVDAMPWLASPWQQWQRSRDTGRLGHALLLQGEEGLGKGRLAAEMAANLLCEQGIHCGRCKGCRLLQSGHHPDHILIQPEGLQIKVDTVRALIATLTGTAHQGGSRVVVIEQAERLNGASANALLKTLEEPMPGVYLILVSAIPSALPATIVSRCQRLNVPSATPAQLKTYLGEGAQALPDWPYWTRLVGGPMALKKALAQGTVDQVERWRLAWQQSLEQGFLAPELASVESDKGAIVLKVLYFELMCRGRNVPESLAVTFPVMQELLAEIRWLEQQSGVNLQVLCQRFVRQLCS</sequence>
<accession>A0ABP9RV76</accession>
<dbReference type="RefSeq" id="WP_345315593.1">
    <property type="nucleotide sequence ID" value="NZ_BAABLF010000005.1"/>
</dbReference>
<evidence type="ECO:0000313" key="4">
    <source>
        <dbReference type="EMBL" id="GAA5187826.1"/>
    </source>
</evidence>
<evidence type="ECO:0000313" key="5">
    <source>
        <dbReference type="Proteomes" id="UP001501600"/>
    </source>
</evidence>
<dbReference type="PANTHER" id="PTHR11669">
    <property type="entry name" value="REPLICATION FACTOR C / DNA POLYMERASE III GAMMA-TAU SUBUNIT"/>
    <property type="match status" value="1"/>
</dbReference>
<name>A0ABP9RV76_9GAMM</name>
<evidence type="ECO:0000256" key="3">
    <source>
        <dbReference type="ARBA" id="ARBA00049244"/>
    </source>
</evidence>
<reference evidence="5" key="1">
    <citation type="journal article" date="2019" name="Int. J. Syst. Evol. Microbiol.">
        <title>The Global Catalogue of Microorganisms (GCM) 10K type strain sequencing project: providing services to taxonomists for standard genome sequencing and annotation.</title>
        <authorList>
            <consortium name="The Broad Institute Genomics Platform"/>
            <consortium name="The Broad Institute Genome Sequencing Center for Infectious Disease"/>
            <person name="Wu L."/>
            <person name="Ma J."/>
        </authorList>
    </citation>
    <scope>NUCLEOTIDE SEQUENCE [LARGE SCALE GENOMIC DNA]</scope>
    <source>
        <strain evidence="5">JCM 18720</strain>
    </source>
</reference>
<dbReference type="NCBIfam" id="TIGR00678">
    <property type="entry name" value="holB"/>
    <property type="match status" value="1"/>
</dbReference>
<dbReference type="EC" id="2.7.7.7" evidence="1"/>
<dbReference type="Proteomes" id="UP001501600">
    <property type="component" value="Unassembled WGS sequence"/>
</dbReference>
<evidence type="ECO:0000256" key="1">
    <source>
        <dbReference type="ARBA" id="ARBA00012417"/>
    </source>
</evidence>
<dbReference type="SUPFAM" id="SSF52540">
    <property type="entry name" value="P-loop containing nucleoside triphosphate hydrolases"/>
    <property type="match status" value="1"/>
</dbReference>